<dbReference type="RefSeq" id="WP_121891375.1">
    <property type="nucleotide sequence ID" value="NZ_PENI01000014.1"/>
</dbReference>
<feature type="binding site" evidence="5">
    <location>
        <begin position="95"/>
        <end position="98"/>
    </location>
    <ligand>
        <name>FAD</name>
        <dbReference type="ChEBI" id="CHEBI:57692"/>
    </ligand>
</feature>
<feature type="domain" description="Glucose-methanol-choline oxidoreductase N-terminal" evidence="7">
    <location>
        <begin position="85"/>
        <end position="108"/>
    </location>
</feature>
<dbReference type="OrthoDB" id="9785276at2"/>
<evidence type="ECO:0000256" key="6">
    <source>
        <dbReference type="RuleBase" id="RU003968"/>
    </source>
</evidence>
<dbReference type="Pfam" id="PF05199">
    <property type="entry name" value="GMC_oxred_C"/>
    <property type="match status" value="1"/>
</dbReference>
<gene>
    <name evidence="9" type="ORF">CTZ28_21755</name>
</gene>
<evidence type="ECO:0000256" key="4">
    <source>
        <dbReference type="ARBA" id="ARBA00022827"/>
    </source>
</evidence>
<dbReference type="GO" id="GO:0050660">
    <property type="term" value="F:flavin adenine dinucleotide binding"/>
    <property type="evidence" value="ECO:0007669"/>
    <property type="project" value="InterPro"/>
</dbReference>
<dbReference type="Proteomes" id="UP000270471">
    <property type="component" value="Unassembled WGS sequence"/>
</dbReference>
<dbReference type="SUPFAM" id="SSF51905">
    <property type="entry name" value="FAD/NAD(P)-binding domain"/>
    <property type="match status" value="1"/>
</dbReference>
<evidence type="ECO:0000313" key="9">
    <source>
        <dbReference type="EMBL" id="RMB83750.1"/>
    </source>
</evidence>
<evidence type="ECO:0000256" key="1">
    <source>
        <dbReference type="ARBA" id="ARBA00001974"/>
    </source>
</evidence>
<sequence length="540" mass="58238">MARTPKNTTFDYVIVGAGAAGCVLANRLSADPHTSVLLIEAGGGDAHPMHLVPKGFYFTLVNPRYAKTFATVAFPDGHVEQLPRGKVVGGSTTINGMVWNRGWANHYDGWEKAGNAGWNWARFLDAFKHIERHQLGGNEVRGGSGAVDVEIAGPPEEACDALIASFAENGIPFEQDMNASGGERVSYVASNTRKGTRMSAARAYLRPARRRRNLTVVTHTEAERLVLDGTRVTGVLCRTPRGRVTYAATREVLVCGGAFDSPLLLERSGIGNPDVLAAAGVPVRVTSPRVGENFKEHRGILLQYRLTGVKGYNAEAASAPRYLWTGFKYLFSRSGMVAHGGYAVSGIHKSDPASEFPDTQCFFTPISTSAVNPMTGRMVVDRFPGAKYVALPMYPTSQGSLHITGPSLDDAPRLEPNFLSTEEDRRMLVKVVRRAREIVATEPFTKFVVEELQPGPQITEDDEIIEYGINKGNAGAHGLGTCAMGPDADDVVDASLRVRGAQGLRVVDASVFRDQPSGNNNAPTMALAWIAADIILAERS</sequence>
<dbReference type="Pfam" id="PF00732">
    <property type="entry name" value="GMC_oxred_N"/>
    <property type="match status" value="1"/>
</dbReference>
<protein>
    <submittedName>
        <fullName evidence="9">GMC oxidoreductase</fullName>
    </submittedName>
</protein>
<accession>A0A3M0I6D2</accession>
<keyword evidence="10" id="KW-1185">Reference proteome</keyword>
<evidence type="ECO:0000256" key="3">
    <source>
        <dbReference type="ARBA" id="ARBA00022630"/>
    </source>
</evidence>
<dbReference type="InterPro" id="IPR012132">
    <property type="entry name" value="GMC_OxRdtase"/>
</dbReference>
<dbReference type="GO" id="GO:0016614">
    <property type="term" value="F:oxidoreductase activity, acting on CH-OH group of donors"/>
    <property type="evidence" value="ECO:0007669"/>
    <property type="project" value="InterPro"/>
</dbReference>
<dbReference type="PROSITE" id="PS00623">
    <property type="entry name" value="GMC_OXRED_1"/>
    <property type="match status" value="1"/>
</dbReference>
<dbReference type="PROSITE" id="PS00624">
    <property type="entry name" value="GMC_OXRED_2"/>
    <property type="match status" value="1"/>
</dbReference>
<evidence type="ECO:0000256" key="2">
    <source>
        <dbReference type="ARBA" id="ARBA00010790"/>
    </source>
</evidence>
<evidence type="ECO:0000256" key="5">
    <source>
        <dbReference type="PIRSR" id="PIRSR000137-2"/>
    </source>
</evidence>
<comment type="similarity">
    <text evidence="2 6">Belongs to the GMC oxidoreductase family.</text>
</comment>
<keyword evidence="4 5" id="KW-0274">FAD</keyword>
<dbReference type="PANTHER" id="PTHR11552:SF147">
    <property type="entry name" value="CHOLINE DEHYDROGENASE, MITOCHONDRIAL"/>
    <property type="match status" value="1"/>
</dbReference>
<dbReference type="PANTHER" id="PTHR11552">
    <property type="entry name" value="GLUCOSE-METHANOL-CHOLINE GMC OXIDOREDUCTASE"/>
    <property type="match status" value="1"/>
</dbReference>
<evidence type="ECO:0000313" key="10">
    <source>
        <dbReference type="Proteomes" id="UP000270471"/>
    </source>
</evidence>
<evidence type="ECO:0000259" key="8">
    <source>
        <dbReference type="PROSITE" id="PS00624"/>
    </source>
</evidence>
<dbReference type="AlphaFoldDB" id="A0A3M0I6D2"/>
<reference evidence="9 10" key="1">
    <citation type="submission" date="2017-11" db="EMBL/GenBank/DDBJ databases">
        <title>Draft genome of actinobacteria isolated from guarana (Paullinia cupana (Mart.) Ducke.</title>
        <authorList>
            <person name="Siqueira K.A."/>
            <person name="Liotti R.G."/>
            <person name="Mendes T.A.O."/>
            <person name="Soares M.A."/>
        </authorList>
    </citation>
    <scope>NUCLEOTIDE SEQUENCE [LARGE SCALE GENOMIC DNA]</scope>
    <source>
        <strain evidence="9 10">193</strain>
    </source>
</reference>
<dbReference type="InterPro" id="IPR000172">
    <property type="entry name" value="GMC_OxRdtase_N"/>
</dbReference>
<dbReference type="Gene3D" id="3.30.560.10">
    <property type="entry name" value="Glucose Oxidase, domain 3"/>
    <property type="match status" value="1"/>
</dbReference>
<dbReference type="Gene3D" id="3.50.50.60">
    <property type="entry name" value="FAD/NAD(P)-binding domain"/>
    <property type="match status" value="1"/>
</dbReference>
<feature type="domain" description="Glucose-methanol-choline oxidoreductase N-terminal" evidence="8">
    <location>
        <begin position="257"/>
        <end position="271"/>
    </location>
</feature>
<comment type="caution">
    <text evidence="9">The sequence shown here is derived from an EMBL/GenBank/DDBJ whole genome shotgun (WGS) entry which is preliminary data.</text>
</comment>
<dbReference type="EMBL" id="PENI01000014">
    <property type="protein sequence ID" value="RMB83750.1"/>
    <property type="molecule type" value="Genomic_DNA"/>
</dbReference>
<proteinExistence type="inferred from homology"/>
<dbReference type="SUPFAM" id="SSF54373">
    <property type="entry name" value="FAD-linked reductases, C-terminal domain"/>
    <property type="match status" value="1"/>
</dbReference>
<dbReference type="InterPro" id="IPR036188">
    <property type="entry name" value="FAD/NAD-bd_sf"/>
</dbReference>
<dbReference type="PROSITE" id="PS51257">
    <property type="entry name" value="PROKAR_LIPOPROTEIN"/>
    <property type="match status" value="1"/>
</dbReference>
<keyword evidence="3 6" id="KW-0285">Flavoprotein</keyword>
<dbReference type="InterPro" id="IPR007867">
    <property type="entry name" value="GMC_OxRtase_C"/>
</dbReference>
<dbReference type="PIRSF" id="PIRSF000137">
    <property type="entry name" value="Alcohol_oxidase"/>
    <property type="match status" value="1"/>
</dbReference>
<evidence type="ECO:0000259" key="7">
    <source>
        <dbReference type="PROSITE" id="PS00623"/>
    </source>
</evidence>
<comment type="cofactor">
    <cofactor evidence="1 5">
        <name>FAD</name>
        <dbReference type="ChEBI" id="CHEBI:57692"/>
    </cofactor>
</comment>
<organism evidence="9 10">
    <name type="scientific">Streptomyces shenzhenensis</name>
    <dbReference type="NCBI Taxonomy" id="943815"/>
    <lineage>
        <taxon>Bacteria</taxon>
        <taxon>Bacillati</taxon>
        <taxon>Actinomycetota</taxon>
        <taxon>Actinomycetes</taxon>
        <taxon>Kitasatosporales</taxon>
        <taxon>Streptomycetaceae</taxon>
        <taxon>Streptomyces</taxon>
    </lineage>
</organism>
<feature type="binding site" evidence="5">
    <location>
        <position position="87"/>
    </location>
    <ligand>
        <name>FAD</name>
        <dbReference type="ChEBI" id="CHEBI:57692"/>
    </ligand>
</feature>
<name>A0A3M0I6D2_9ACTN</name>